<evidence type="ECO:0000313" key="5">
    <source>
        <dbReference type="EMBL" id="CAD8868850.1"/>
    </source>
</evidence>
<organism evidence="5">
    <name type="scientific">Noctiluca scintillans</name>
    <name type="common">Sea sparkle</name>
    <name type="synonym">Red tide dinoflagellate</name>
    <dbReference type="NCBI Taxonomy" id="2966"/>
    <lineage>
        <taxon>Eukaryota</taxon>
        <taxon>Sar</taxon>
        <taxon>Alveolata</taxon>
        <taxon>Dinophyceae</taxon>
        <taxon>Noctilucales</taxon>
        <taxon>Noctilucaceae</taxon>
        <taxon>Noctiluca</taxon>
    </lineage>
</organism>
<proteinExistence type="predicted"/>
<protein>
    <recommendedName>
        <fullName evidence="4">K Homology domain-containing protein</fullName>
    </recommendedName>
</protein>
<feature type="compositionally biased region" description="Basic and acidic residues" evidence="3">
    <location>
        <begin position="198"/>
        <end position="215"/>
    </location>
</feature>
<dbReference type="Pfam" id="PF00013">
    <property type="entry name" value="KH_1"/>
    <property type="match status" value="4"/>
</dbReference>
<dbReference type="EMBL" id="HBFQ01061025">
    <property type="protein sequence ID" value="CAD8868850.1"/>
    <property type="molecule type" value="Transcribed_RNA"/>
</dbReference>
<dbReference type="PANTHER" id="PTHR10288">
    <property type="entry name" value="KH DOMAIN CONTAINING RNA BINDING PROTEIN"/>
    <property type="match status" value="1"/>
</dbReference>
<evidence type="ECO:0000256" key="1">
    <source>
        <dbReference type="ARBA" id="ARBA00022737"/>
    </source>
</evidence>
<evidence type="ECO:0000256" key="2">
    <source>
        <dbReference type="PROSITE-ProRule" id="PRU00117"/>
    </source>
</evidence>
<dbReference type="GO" id="GO:0003723">
    <property type="term" value="F:RNA binding"/>
    <property type="evidence" value="ECO:0007669"/>
    <property type="project" value="UniProtKB-UniRule"/>
</dbReference>
<dbReference type="InterPro" id="IPR036612">
    <property type="entry name" value="KH_dom_type_1_sf"/>
</dbReference>
<sequence length="786" mass="84515">MPSRRHRSRSRHSDSRSSFSGSRRRRDDRRRRSREKRKRTDVSKRGRGKPKSSKTSKTDKTGLGKTKTASSRKGDKDKEKDRDRDRDREKQKAKKRKEKTPVKSKDADKGSKKSTKRSSKAGDSGKSKVAKATSGAKDSTGTSGKKLTSARSSSSSGGRRSSRKDARQSSDSQSASASRSPPSSKPPTPPSPHPSEPLSKETRPRSRNGDREAGSPHRRPKPPRESADPNASRPESSAASAGADLESASEPKRRRKSGWDEMPVVIPGMAEQGGSKAGYAEQMNLSGASTPMGGQGLPGAPFGMASGLPTQWVGPPRVLPNQGKQSGRLVLPPHMQMQMQGTSTLPSLGMDGSLGSPFALGSGMPDSIADAGQTDQLALANQQQQQGMPRSTMIDQRWVGYIIGQGGETLRHIRDSCGVAIQIDQSTKDEGFSIVQIFGPPSVADTALMMINAKIAEVDPQQRPHGEVEEIKVDQNNVGYILGKGGETLRAIRQESGANLSIDQSTKEMGFSVVKIVGSEQAKKHAAELVNTKMAELRSGRSHAAEYRVEQAFVGWLIGKGGETVKTIKEQSGANVVIDQSTKDHGFSTVRVLQGPGSEMAREMIEVKLREVQASKTSFEEMRVDQKWVGWLIGRGGETVRYIKDHSGASVVINQNTKEMGFSILRLGGTLEAISMAQQMIEQKLIEVQQAKGELELQQLTAAQRSAGLEVPLRSMGVVPPPMGAVPPPSCMGAVPPPTSLYKELLPPMIAGATSPLTCGDLGQGLEPRVDAEPYDPFADISACGL</sequence>
<feature type="compositionally biased region" description="Basic and acidic residues" evidence="3">
    <location>
        <begin position="99"/>
        <end position="111"/>
    </location>
</feature>
<dbReference type="InterPro" id="IPR004088">
    <property type="entry name" value="KH_dom_type_1"/>
</dbReference>
<feature type="compositionally biased region" description="Basic residues" evidence="3">
    <location>
        <begin position="1"/>
        <end position="10"/>
    </location>
</feature>
<reference evidence="5" key="1">
    <citation type="submission" date="2021-01" db="EMBL/GenBank/DDBJ databases">
        <authorList>
            <person name="Corre E."/>
            <person name="Pelletier E."/>
            <person name="Niang G."/>
            <person name="Scheremetjew M."/>
            <person name="Finn R."/>
            <person name="Kale V."/>
            <person name="Holt S."/>
            <person name="Cochrane G."/>
            <person name="Meng A."/>
            <person name="Brown T."/>
            <person name="Cohen L."/>
        </authorList>
    </citation>
    <scope>NUCLEOTIDE SEQUENCE</scope>
</reference>
<dbReference type="AlphaFoldDB" id="A0A7S1FIT5"/>
<feature type="domain" description="K Homology" evidence="4">
    <location>
        <begin position="386"/>
        <end position="456"/>
    </location>
</feature>
<gene>
    <name evidence="5" type="ORF">NSCI0253_LOCUS43206</name>
</gene>
<dbReference type="CDD" id="cd00105">
    <property type="entry name" value="KH-I"/>
    <property type="match status" value="4"/>
</dbReference>
<feature type="compositionally biased region" description="Basic residues" evidence="3">
    <location>
        <begin position="45"/>
        <end position="54"/>
    </location>
</feature>
<dbReference type="PROSITE" id="PS50084">
    <property type="entry name" value="KH_TYPE_1"/>
    <property type="match status" value="4"/>
</dbReference>
<feature type="compositionally biased region" description="Low complexity" evidence="3">
    <location>
        <begin position="169"/>
        <end position="182"/>
    </location>
</feature>
<feature type="domain" description="K Homology" evidence="4">
    <location>
        <begin position="616"/>
        <end position="686"/>
    </location>
</feature>
<dbReference type="SUPFAM" id="SSF54791">
    <property type="entry name" value="Eukaryotic type KH-domain (KH-domain type I)"/>
    <property type="match status" value="4"/>
</dbReference>
<dbReference type="InterPro" id="IPR004087">
    <property type="entry name" value="KH_dom"/>
</dbReference>
<keyword evidence="1" id="KW-0677">Repeat</keyword>
<evidence type="ECO:0000256" key="3">
    <source>
        <dbReference type="SAM" id="MobiDB-lite"/>
    </source>
</evidence>
<feature type="domain" description="K Homology" evidence="4">
    <location>
        <begin position="465"/>
        <end position="535"/>
    </location>
</feature>
<feature type="compositionally biased region" description="Basic and acidic residues" evidence="3">
    <location>
        <begin position="72"/>
        <end position="90"/>
    </location>
</feature>
<name>A0A7S1FIT5_NOCSC</name>
<keyword evidence="2" id="KW-0694">RNA-binding</keyword>
<feature type="region of interest" description="Disordered" evidence="3">
    <location>
        <begin position="1"/>
        <end position="276"/>
    </location>
</feature>
<dbReference type="Gene3D" id="3.30.1370.10">
    <property type="entry name" value="K Homology domain, type 1"/>
    <property type="match status" value="4"/>
</dbReference>
<feature type="compositionally biased region" description="Basic residues" evidence="3">
    <location>
        <begin position="22"/>
        <end position="37"/>
    </location>
</feature>
<feature type="compositionally biased region" description="Polar residues" evidence="3">
    <location>
        <begin position="136"/>
        <end position="150"/>
    </location>
</feature>
<feature type="compositionally biased region" description="Pro residues" evidence="3">
    <location>
        <begin position="183"/>
        <end position="195"/>
    </location>
</feature>
<accession>A0A7S1FIT5</accession>
<evidence type="ECO:0000259" key="4">
    <source>
        <dbReference type="SMART" id="SM00322"/>
    </source>
</evidence>
<dbReference type="SMART" id="SM00322">
    <property type="entry name" value="KH"/>
    <property type="match status" value="4"/>
</dbReference>
<feature type="domain" description="K Homology" evidence="4">
    <location>
        <begin position="541"/>
        <end position="613"/>
    </location>
</feature>